<name>A0AAV8RXU0_ENSVE</name>
<feature type="coiled-coil region" evidence="1">
    <location>
        <begin position="11"/>
        <end position="45"/>
    </location>
</feature>
<protein>
    <submittedName>
        <fullName evidence="3">Uncharacterized protein</fullName>
    </submittedName>
</protein>
<gene>
    <name evidence="3" type="ORF">OPV22_002411</name>
</gene>
<feature type="region of interest" description="Disordered" evidence="2">
    <location>
        <begin position="95"/>
        <end position="127"/>
    </location>
</feature>
<feature type="compositionally biased region" description="Basic and acidic residues" evidence="2">
    <location>
        <begin position="95"/>
        <end position="107"/>
    </location>
</feature>
<evidence type="ECO:0000313" key="3">
    <source>
        <dbReference type="EMBL" id="KAJ8511977.1"/>
    </source>
</evidence>
<keyword evidence="4" id="KW-1185">Reference proteome</keyword>
<dbReference type="Proteomes" id="UP001222027">
    <property type="component" value="Unassembled WGS sequence"/>
</dbReference>
<sequence length="127" mass="14469">MGNGYSSVEEEKMLNHQLDACTDLLRELERKLSEAERDGDAKFKKRLKRDKEKYMMTAGKLSDCTEEYEKMQVASDDLLRLKAAMEAEAARLEKEMRSLEKGVRDDDDKAADEDKPDEDPSSGCIIS</sequence>
<dbReference type="AlphaFoldDB" id="A0AAV8RXU0"/>
<reference evidence="3 4" key="1">
    <citation type="submission" date="2022-12" db="EMBL/GenBank/DDBJ databases">
        <title>Chromosome-scale assembly of the Ensete ventricosum genome.</title>
        <authorList>
            <person name="Dussert Y."/>
            <person name="Stocks J."/>
            <person name="Wendawek A."/>
            <person name="Woldeyes F."/>
            <person name="Nichols R.A."/>
            <person name="Borrell J.S."/>
        </authorList>
    </citation>
    <scope>NUCLEOTIDE SEQUENCE [LARGE SCALE GENOMIC DNA]</scope>
    <source>
        <strain evidence="4">cv. Maze</strain>
        <tissue evidence="3">Seeds</tissue>
    </source>
</reference>
<evidence type="ECO:0000256" key="2">
    <source>
        <dbReference type="SAM" id="MobiDB-lite"/>
    </source>
</evidence>
<comment type="caution">
    <text evidence="3">The sequence shown here is derived from an EMBL/GenBank/DDBJ whole genome shotgun (WGS) entry which is preliminary data.</text>
</comment>
<dbReference type="EMBL" id="JAQQAF010000001">
    <property type="protein sequence ID" value="KAJ8511977.1"/>
    <property type="molecule type" value="Genomic_DNA"/>
</dbReference>
<organism evidence="3 4">
    <name type="scientific">Ensete ventricosum</name>
    <name type="common">Abyssinian banana</name>
    <name type="synonym">Musa ensete</name>
    <dbReference type="NCBI Taxonomy" id="4639"/>
    <lineage>
        <taxon>Eukaryota</taxon>
        <taxon>Viridiplantae</taxon>
        <taxon>Streptophyta</taxon>
        <taxon>Embryophyta</taxon>
        <taxon>Tracheophyta</taxon>
        <taxon>Spermatophyta</taxon>
        <taxon>Magnoliopsida</taxon>
        <taxon>Liliopsida</taxon>
        <taxon>Zingiberales</taxon>
        <taxon>Musaceae</taxon>
        <taxon>Ensete</taxon>
    </lineage>
</organism>
<feature type="compositionally biased region" description="Acidic residues" evidence="2">
    <location>
        <begin position="108"/>
        <end position="120"/>
    </location>
</feature>
<proteinExistence type="predicted"/>
<keyword evidence="1" id="KW-0175">Coiled coil</keyword>
<accession>A0AAV8RXU0</accession>
<evidence type="ECO:0000256" key="1">
    <source>
        <dbReference type="SAM" id="Coils"/>
    </source>
</evidence>
<evidence type="ECO:0000313" key="4">
    <source>
        <dbReference type="Proteomes" id="UP001222027"/>
    </source>
</evidence>